<comment type="caution">
    <text evidence="2">The sequence shown here is derived from an EMBL/GenBank/DDBJ whole genome shotgun (WGS) entry which is preliminary data.</text>
</comment>
<keyword evidence="1" id="KW-0472">Membrane</keyword>
<dbReference type="PROSITE" id="PS51257">
    <property type="entry name" value="PROKAR_LIPOPROTEIN"/>
    <property type="match status" value="1"/>
</dbReference>
<dbReference type="Proteomes" id="UP001301769">
    <property type="component" value="Unassembled WGS sequence"/>
</dbReference>
<accession>A0AAN6Y3A3</accession>
<reference evidence="2" key="2">
    <citation type="submission" date="2023-05" db="EMBL/GenBank/DDBJ databases">
        <authorList>
            <consortium name="Lawrence Berkeley National Laboratory"/>
            <person name="Steindorff A."/>
            <person name="Hensen N."/>
            <person name="Bonometti L."/>
            <person name="Westerberg I."/>
            <person name="Brannstrom I.O."/>
            <person name="Guillou S."/>
            <person name="Cros-Aarteil S."/>
            <person name="Calhoun S."/>
            <person name="Haridas S."/>
            <person name="Kuo A."/>
            <person name="Mondo S."/>
            <person name="Pangilinan J."/>
            <person name="Riley R."/>
            <person name="Labutti K."/>
            <person name="Andreopoulos B."/>
            <person name="Lipzen A."/>
            <person name="Chen C."/>
            <person name="Yanf M."/>
            <person name="Daum C."/>
            <person name="Ng V."/>
            <person name="Clum A."/>
            <person name="Ohm R."/>
            <person name="Martin F."/>
            <person name="Silar P."/>
            <person name="Natvig D."/>
            <person name="Lalanne C."/>
            <person name="Gautier V."/>
            <person name="Ament-Velasquez S.L."/>
            <person name="Kruys A."/>
            <person name="Hutchinson M.I."/>
            <person name="Powell A.J."/>
            <person name="Barry K."/>
            <person name="Miller A.N."/>
            <person name="Grigoriev I.V."/>
            <person name="Debuchy R."/>
            <person name="Gladieux P."/>
            <person name="Thoren M.H."/>
            <person name="Johannesson H."/>
        </authorList>
    </citation>
    <scope>NUCLEOTIDE SEQUENCE</scope>
    <source>
        <strain evidence="2">PSN293</strain>
    </source>
</reference>
<feature type="transmembrane region" description="Helical" evidence="1">
    <location>
        <begin position="22"/>
        <end position="44"/>
    </location>
</feature>
<name>A0AAN6Y3A3_9PEZI</name>
<evidence type="ECO:0000313" key="3">
    <source>
        <dbReference type="Proteomes" id="UP001301769"/>
    </source>
</evidence>
<proteinExistence type="predicted"/>
<keyword evidence="3" id="KW-1185">Reference proteome</keyword>
<sequence>MVKITLVVVVEHNTPNKALSEVFCLLFAVYGCRFLLFVTLAGPLRNCETHKVGRRKMIVISKGCLVCSCYAILTLHHRNFIYGRKGRISGAQAPCVSGVFCTVEPLGVAVLPTSKGEASRFWALISHSNRNAKPSTTNLGSTSFRNISQEAK</sequence>
<feature type="transmembrane region" description="Helical" evidence="1">
    <location>
        <begin position="56"/>
        <end position="75"/>
    </location>
</feature>
<reference evidence="2" key="1">
    <citation type="journal article" date="2023" name="Mol. Phylogenet. Evol.">
        <title>Genome-scale phylogeny and comparative genomics of the fungal order Sordariales.</title>
        <authorList>
            <person name="Hensen N."/>
            <person name="Bonometti L."/>
            <person name="Westerberg I."/>
            <person name="Brannstrom I.O."/>
            <person name="Guillou S."/>
            <person name="Cros-Aarteil S."/>
            <person name="Calhoun S."/>
            <person name="Haridas S."/>
            <person name="Kuo A."/>
            <person name="Mondo S."/>
            <person name="Pangilinan J."/>
            <person name="Riley R."/>
            <person name="LaButti K."/>
            <person name="Andreopoulos B."/>
            <person name="Lipzen A."/>
            <person name="Chen C."/>
            <person name="Yan M."/>
            <person name="Daum C."/>
            <person name="Ng V."/>
            <person name="Clum A."/>
            <person name="Steindorff A."/>
            <person name="Ohm R.A."/>
            <person name="Martin F."/>
            <person name="Silar P."/>
            <person name="Natvig D.O."/>
            <person name="Lalanne C."/>
            <person name="Gautier V."/>
            <person name="Ament-Velasquez S.L."/>
            <person name="Kruys A."/>
            <person name="Hutchinson M.I."/>
            <person name="Powell A.J."/>
            <person name="Barry K."/>
            <person name="Miller A.N."/>
            <person name="Grigoriev I.V."/>
            <person name="Debuchy R."/>
            <person name="Gladieux P."/>
            <person name="Hiltunen Thoren M."/>
            <person name="Johannesson H."/>
        </authorList>
    </citation>
    <scope>NUCLEOTIDE SEQUENCE</scope>
    <source>
        <strain evidence="2">PSN293</strain>
    </source>
</reference>
<dbReference type="EMBL" id="MU858150">
    <property type="protein sequence ID" value="KAK4211408.1"/>
    <property type="molecule type" value="Genomic_DNA"/>
</dbReference>
<organism evidence="2 3">
    <name type="scientific">Rhypophila decipiens</name>
    <dbReference type="NCBI Taxonomy" id="261697"/>
    <lineage>
        <taxon>Eukaryota</taxon>
        <taxon>Fungi</taxon>
        <taxon>Dikarya</taxon>
        <taxon>Ascomycota</taxon>
        <taxon>Pezizomycotina</taxon>
        <taxon>Sordariomycetes</taxon>
        <taxon>Sordariomycetidae</taxon>
        <taxon>Sordariales</taxon>
        <taxon>Naviculisporaceae</taxon>
        <taxon>Rhypophila</taxon>
    </lineage>
</organism>
<gene>
    <name evidence="2" type="ORF">QBC37DRAFT_13932</name>
</gene>
<evidence type="ECO:0000313" key="2">
    <source>
        <dbReference type="EMBL" id="KAK4211408.1"/>
    </source>
</evidence>
<keyword evidence="1" id="KW-0812">Transmembrane</keyword>
<dbReference type="AlphaFoldDB" id="A0AAN6Y3A3"/>
<evidence type="ECO:0000256" key="1">
    <source>
        <dbReference type="SAM" id="Phobius"/>
    </source>
</evidence>
<keyword evidence="1" id="KW-1133">Transmembrane helix</keyword>
<protein>
    <submittedName>
        <fullName evidence="2">Uncharacterized protein</fullName>
    </submittedName>
</protein>